<evidence type="ECO:0000259" key="1">
    <source>
        <dbReference type="PROSITE" id="PS51186"/>
    </source>
</evidence>
<dbReference type="EMBL" id="JBHUKU010000020">
    <property type="protein sequence ID" value="MFD2462882.1"/>
    <property type="molecule type" value="Genomic_DNA"/>
</dbReference>
<dbReference type="RefSeq" id="WP_345393052.1">
    <property type="nucleotide sequence ID" value="NZ_BAABHG010000005.1"/>
</dbReference>
<keyword evidence="3" id="KW-1185">Reference proteome</keyword>
<proteinExistence type="predicted"/>
<feature type="domain" description="N-acetyltransferase" evidence="1">
    <location>
        <begin position="8"/>
        <end position="148"/>
    </location>
</feature>
<sequence>MSGTGLRVALRQTTSADAEYCFRLHEGTLGPYVEEIWGWDEAEQRARFGFEPGRTQIITADGVDAGSLIVETWPEAVYLGRIEVHPAYQSRGIGGHVVRTLLAEAAGHGLPVVLDVLTVNVRARAFYERLGFVEIGRPAEHKLRLRHG</sequence>
<dbReference type="EC" id="2.3.1.-" evidence="2"/>
<dbReference type="CDD" id="cd04301">
    <property type="entry name" value="NAT_SF"/>
    <property type="match status" value="1"/>
</dbReference>
<dbReference type="PANTHER" id="PTHR43617:SF20">
    <property type="entry name" value="N-ALPHA-ACETYLTRANSFERASE RIMI"/>
    <property type="match status" value="1"/>
</dbReference>
<dbReference type="InterPro" id="IPR016181">
    <property type="entry name" value="Acyl_CoA_acyltransferase"/>
</dbReference>
<dbReference type="PROSITE" id="PS51186">
    <property type="entry name" value="GNAT"/>
    <property type="match status" value="1"/>
</dbReference>
<dbReference type="InterPro" id="IPR050276">
    <property type="entry name" value="MshD_Acetyltransferase"/>
</dbReference>
<keyword evidence="2" id="KW-0012">Acyltransferase</keyword>
<keyword evidence="2" id="KW-0808">Transferase</keyword>
<dbReference type="PANTHER" id="PTHR43617">
    <property type="entry name" value="L-AMINO ACID N-ACETYLTRANSFERASE"/>
    <property type="match status" value="1"/>
</dbReference>
<protein>
    <submittedName>
        <fullName evidence="2">GNAT family N-acetyltransferase</fullName>
        <ecNumber evidence="2">2.3.1.-</ecNumber>
    </submittedName>
</protein>
<comment type="caution">
    <text evidence="2">The sequence shown here is derived from an EMBL/GenBank/DDBJ whole genome shotgun (WGS) entry which is preliminary data.</text>
</comment>
<dbReference type="Pfam" id="PF00583">
    <property type="entry name" value="Acetyltransf_1"/>
    <property type="match status" value="1"/>
</dbReference>
<dbReference type="Proteomes" id="UP001597419">
    <property type="component" value="Unassembled WGS sequence"/>
</dbReference>
<gene>
    <name evidence="2" type="ORF">ACFSYJ_30030</name>
</gene>
<evidence type="ECO:0000313" key="2">
    <source>
        <dbReference type="EMBL" id="MFD2462882.1"/>
    </source>
</evidence>
<dbReference type="Gene3D" id="3.40.630.30">
    <property type="match status" value="1"/>
</dbReference>
<dbReference type="GO" id="GO:0016746">
    <property type="term" value="F:acyltransferase activity"/>
    <property type="evidence" value="ECO:0007669"/>
    <property type="project" value="UniProtKB-KW"/>
</dbReference>
<evidence type="ECO:0000313" key="3">
    <source>
        <dbReference type="Proteomes" id="UP001597419"/>
    </source>
</evidence>
<dbReference type="InterPro" id="IPR000182">
    <property type="entry name" value="GNAT_dom"/>
</dbReference>
<organism evidence="2 3">
    <name type="scientific">Amycolatopsis samaneae</name>
    <dbReference type="NCBI Taxonomy" id="664691"/>
    <lineage>
        <taxon>Bacteria</taxon>
        <taxon>Bacillati</taxon>
        <taxon>Actinomycetota</taxon>
        <taxon>Actinomycetes</taxon>
        <taxon>Pseudonocardiales</taxon>
        <taxon>Pseudonocardiaceae</taxon>
        <taxon>Amycolatopsis</taxon>
    </lineage>
</organism>
<accession>A0ABW5GPW2</accession>
<dbReference type="SUPFAM" id="SSF55729">
    <property type="entry name" value="Acyl-CoA N-acyltransferases (Nat)"/>
    <property type="match status" value="1"/>
</dbReference>
<name>A0ABW5GPW2_9PSEU</name>
<reference evidence="3" key="1">
    <citation type="journal article" date="2019" name="Int. J. Syst. Evol. Microbiol.">
        <title>The Global Catalogue of Microorganisms (GCM) 10K type strain sequencing project: providing services to taxonomists for standard genome sequencing and annotation.</title>
        <authorList>
            <consortium name="The Broad Institute Genomics Platform"/>
            <consortium name="The Broad Institute Genome Sequencing Center for Infectious Disease"/>
            <person name="Wu L."/>
            <person name="Ma J."/>
        </authorList>
    </citation>
    <scope>NUCLEOTIDE SEQUENCE [LARGE SCALE GENOMIC DNA]</scope>
    <source>
        <strain evidence="3">CGMCC 4.7643</strain>
    </source>
</reference>